<evidence type="ECO:0000259" key="4">
    <source>
        <dbReference type="Pfam" id="PF03328"/>
    </source>
</evidence>
<keyword evidence="2" id="KW-0479">Metal-binding</keyword>
<evidence type="ECO:0000256" key="1">
    <source>
        <dbReference type="ARBA" id="ARBA00001946"/>
    </source>
</evidence>
<dbReference type="SUPFAM" id="SSF51621">
    <property type="entry name" value="Phosphoenolpyruvate/pyruvate domain"/>
    <property type="match status" value="1"/>
</dbReference>
<dbReference type="AlphaFoldDB" id="T0YF28"/>
<dbReference type="InterPro" id="IPR015813">
    <property type="entry name" value="Pyrv/PenolPyrv_kinase-like_dom"/>
</dbReference>
<feature type="domain" description="HpcH/HpaI aldolase/citrate lyase" evidence="4">
    <location>
        <begin position="8"/>
        <end position="241"/>
    </location>
</feature>
<dbReference type="InterPro" id="IPR040442">
    <property type="entry name" value="Pyrv_kinase-like_dom_sf"/>
</dbReference>
<reference evidence="5" key="1">
    <citation type="submission" date="2013-08" db="EMBL/GenBank/DDBJ databases">
        <authorList>
            <person name="Mendez C."/>
            <person name="Richter M."/>
            <person name="Ferrer M."/>
            <person name="Sanchez J."/>
        </authorList>
    </citation>
    <scope>NUCLEOTIDE SEQUENCE</scope>
</reference>
<dbReference type="GO" id="GO:0000287">
    <property type="term" value="F:magnesium ion binding"/>
    <property type="evidence" value="ECO:0007669"/>
    <property type="project" value="TreeGrafter"/>
</dbReference>
<dbReference type="InterPro" id="IPR011206">
    <property type="entry name" value="Citrate_lyase_beta/mcl1/mcl2"/>
</dbReference>
<dbReference type="Pfam" id="PF03328">
    <property type="entry name" value="HpcH_HpaI"/>
    <property type="match status" value="1"/>
</dbReference>
<keyword evidence="3" id="KW-0460">Magnesium</keyword>
<sequence>MSGARVLRSLLFVPGDSERKLARGLGSGADALIVDLEDSVEPRRLPSARAQVLEFLLGENERPTPELWVRVNALSSGRLYEDVTAVLPGRPAGLVLPKVESYADIDRIALTLEAIEAGHGLPIGSTRLIVIGTETPAAVLALGQYPQAAAVHRACAHRLAGLTWGMEDLSAALGVSAQRGPDGALRPVFEQARTTCLLAAAALGVAALDGVFAEFRDAEGLRREAQRARADGFTGKLAIHPDQVPLIHAAFTPSAEEIEWAGRVLAAFEAAGTGVTALDGRMIDRPHRLLAARILSLAGIEPGARV</sequence>
<dbReference type="PANTHER" id="PTHR32308">
    <property type="entry name" value="LYASE BETA SUBUNIT, PUTATIVE (AFU_ORTHOLOGUE AFUA_4G13030)-RELATED"/>
    <property type="match status" value="1"/>
</dbReference>
<dbReference type="PIRSF" id="PIRSF015582">
    <property type="entry name" value="Cit_lyase_B"/>
    <property type="match status" value="1"/>
</dbReference>
<dbReference type="PANTHER" id="PTHR32308:SF0">
    <property type="entry name" value="HPCH_HPAI ALDOLASE_CITRATE LYASE DOMAIN-CONTAINING PROTEIN"/>
    <property type="match status" value="1"/>
</dbReference>
<accession>T0YF28</accession>
<dbReference type="EMBL" id="AUZZ01010234">
    <property type="protein sequence ID" value="EQD30452.1"/>
    <property type="molecule type" value="Genomic_DNA"/>
</dbReference>
<evidence type="ECO:0000313" key="5">
    <source>
        <dbReference type="EMBL" id="EQD30452.1"/>
    </source>
</evidence>
<dbReference type="Gene3D" id="3.20.20.60">
    <property type="entry name" value="Phosphoenolpyruvate-binding domains"/>
    <property type="match status" value="1"/>
</dbReference>
<evidence type="ECO:0000256" key="2">
    <source>
        <dbReference type="ARBA" id="ARBA00022723"/>
    </source>
</evidence>
<proteinExistence type="predicted"/>
<dbReference type="GO" id="GO:0006107">
    <property type="term" value="P:oxaloacetate metabolic process"/>
    <property type="evidence" value="ECO:0007669"/>
    <property type="project" value="TreeGrafter"/>
</dbReference>
<gene>
    <name evidence="5" type="ORF">B2A_14107</name>
</gene>
<name>T0YF28_9ZZZZ</name>
<dbReference type="GO" id="GO:0003824">
    <property type="term" value="F:catalytic activity"/>
    <property type="evidence" value="ECO:0007669"/>
    <property type="project" value="InterPro"/>
</dbReference>
<protein>
    <submittedName>
        <fullName evidence="5">HpcH/HpaI aldolase</fullName>
    </submittedName>
</protein>
<dbReference type="InterPro" id="IPR005000">
    <property type="entry name" value="Aldolase/citrate-lyase_domain"/>
</dbReference>
<comment type="cofactor">
    <cofactor evidence="1">
        <name>Mg(2+)</name>
        <dbReference type="ChEBI" id="CHEBI:18420"/>
    </cofactor>
</comment>
<comment type="caution">
    <text evidence="5">The sequence shown here is derived from an EMBL/GenBank/DDBJ whole genome shotgun (WGS) entry which is preliminary data.</text>
</comment>
<evidence type="ECO:0000256" key="3">
    <source>
        <dbReference type="ARBA" id="ARBA00022842"/>
    </source>
</evidence>
<reference evidence="5" key="2">
    <citation type="journal article" date="2014" name="ISME J.">
        <title>Microbial stratification in low pH oxic and suboxic macroscopic growths along an acid mine drainage.</title>
        <authorList>
            <person name="Mendez-Garcia C."/>
            <person name="Mesa V."/>
            <person name="Sprenger R.R."/>
            <person name="Richter M."/>
            <person name="Diez M.S."/>
            <person name="Solano J."/>
            <person name="Bargiela R."/>
            <person name="Golyshina O.V."/>
            <person name="Manteca A."/>
            <person name="Ramos J.L."/>
            <person name="Gallego J.R."/>
            <person name="Llorente I."/>
            <person name="Martins Dos Santos V.A."/>
            <person name="Jensen O.N."/>
            <person name="Pelaez A.I."/>
            <person name="Sanchez J."/>
            <person name="Ferrer M."/>
        </authorList>
    </citation>
    <scope>NUCLEOTIDE SEQUENCE</scope>
</reference>
<organism evidence="5">
    <name type="scientific">mine drainage metagenome</name>
    <dbReference type="NCBI Taxonomy" id="410659"/>
    <lineage>
        <taxon>unclassified sequences</taxon>
        <taxon>metagenomes</taxon>
        <taxon>ecological metagenomes</taxon>
    </lineage>
</organism>